<sequence>MKYQVIRRHEPDTDNPIRLIKGELVIPGEEATYWKNWTHCTTPGGEKAGWVPAQILKETARGTVVAEDYDAIELTVEAGQILELLKVLNEWGWCRTSEGVDGWVPMENLAPAEA</sequence>
<evidence type="ECO:0000259" key="2">
    <source>
        <dbReference type="Pfam" id="PF07653"/>
    </source>
</evidence>
<dbReference type="Proteomes" id="UP001158066">
    <property type="component" value="Unassembled WGS sequence"/>
</dbReference>
<dbReference type="EMBL" id="FXUF01000004">
    <property type="protein sequence ID" value="SMP51286.1"/>
    <property type="molecule type" value="Genomic_DNA"/>
</dbReference>
<name>A0AA45WV57_9CLOT</name>
<dbReference type="PIRSF" id="PIRSF034961">
    <property type="entry name" value="UCP034961_SH3_2"/>
    <property type="match status" value="1"/>
</dbReference>
<comment type="caution">
    <text evidence="3">The sequence shown here is derived from an EMBL/GenBank/DDBJ whole genome shotgun (WGS) entry which is preliminary data.</text>
</comment>
<dbReference type="InterPro" id="IPR036028">
    <property type="entry name" value="SH3-like_dom_sf"/>
</dbReference>
<proteinExistence type="predicted"/>
<dbReference type="AlphaFoldDB" id="A0AA45WV57"/>
<accession>A0AA45WV57</accession>
<evidence type="ECO:0000313" key="3">
    <source>
        <dbReference type="EMBL" id="SMP51286.1"/>
    </source>
</evidence>
<feature type="domain" description="SH3" evidence="2">
    <location>
        <begin position="69"/>
        <end position="111"/>
    </location>
</feature>
<evidence type="ECO:0000256" key="1">
    <source>
        <dbReference type="ARBA" id="ARBA00022443"/>
    </source>
</evidence>
<dbReference type="InterPro" id="IPR001452">
    <property type="entry name" value="SH3_domain"/>
</dbReference>
<protein>
    <submittedName>
        <fullName evidence="3">Variant SH3 domain-containing protein</fullName>
    </submittedName>
</protein>
<feature type="domain" description="SH3" evidence="2">
    <location>
        <begin position="2"/>
        <end position="58"/>
    </location>
</feature>
<dbReference type="Gene3D" id="2.30.30.40">
    <property type="entry name" value="SH3 Domains"/>
    <property type="match status" value="1"/>
</dbReference>
<organism evidence="3 4">
    <name type="scientific">Anoxynatronum buryatiense</name>
    <dbReference type="NCBI Taxonomy" id="489973"/>
    <lineage>
        <taxon>Bacteria</taxon>
        <taxon>Bacillati</taxon>
        <taxon>Bacillota</taxon>
        <taxon>Clostridia</taxon>
        <taxon>Eubacteriales</taxon>
        <taxon>Clostridiaceae</taxon>
        <taxon>Anoxynatronum</taxon>
    </lineage>
</organism>
<reference evidence="3" key="1">
    <citation type="submission" date="2017-05" db="EMBL/GenBank/DDBJ databases">
        <authorList>
            <person name="Varghese N."/>
            <person name="Submissions S."/>
        </authorList>
    </citation>
    <scope>NUCLEOTIDE SEQUENCE</scope>
    <source>
        <strain evidence="3">Su22</strain>
    </source>
</reference>
<dbReference type="SUPFAM" id="SSF50044">
    <property type="entry name" value="SH3-domain"/>
    <property type="match status" value="2"/>
</dbReference>
<evidence type="ECO:0000313" key="4">
    <source>
        <dbReference type="Proteomes" id="UP001158066"/>
    </source>
</evidence>
<keyword evidence="4" id="KW-1185">Reference proteome</keyword>
<dbReference type="Pfam" id="PF07653">
    <property type="entry name" value="SH3_2"/>
    <property type="match status" value="2"/>
</dbReference>
<keyword evidence="1" id="KW-0728">SH3 domain</keyword>
<dbReference type="InterPro" id="IPR014593">
    <property type="entry name" value="UCP034961_SH3_2"/>
</dbReference>
<dbReference type="RefSeq" id="WP_283408757.1">
    <property type="nucleotide sequence ID" value="NZ_FXUF01000004.1"/>
</dbReference>
<gene>
    <name evidence="3" type="ORF">SAMN06296020_10480</name>
</gene>